<accession>A0A8R7QPL9</accession>
<name>A0A8R7QPL9_TRIUA</name>
<reference evidence="2" key="3">
    <citation type="submission" date="2022-06" db="UniProtKB">
        <authorList>
            <consortium name="EnsemblPlants"/>
        </authorList>
    </citation>
    <scope>IDENTIFICATION</scope>
</reference>
<evidence type="ECO:0000256" key="1">
    <source>
        <dbReference type="SAM" id="MobiDB-lite"/>
    </source>
</evidence>
<keyword evidence="3" id="KW-1185">Reference proteome</keyword>
<feature type="compositionally biased region" description="Basic and acidic residues" evidence="1">
    <location>
        <begin position="265"/>
        <end position="280"/>
    </location>
</feature>
<sequence length="303" mass="33540">MMNLKQTTMPRIQLFDGETLKRMILVCSARKLGRTIFIVPEARHWNAMCYTWHNWLNEKHGKKKAMEHKAEGSANQYALVSHNPETTRRGEYTNADTSNLPQTHKSSIEFSPGDYARWIQMQNPELAASPLGWALKEHNAKCVHIANEMRRNIANENIRFTKKLLQVYTVKPNLTTPAPNASYRAVKPAPGVSGAGSHNAEAPSRLAHQIVGRRLELSSPSLTPVERAKPVVLTTADQLSTTPTRGQKRARAYDAPDAPSFELDIDGHNEASTPVKKDGKATLISPTLATKTLRPPSGPANDA</sequence>
<proteinExistence type="predicted"/>
<dbReference type="Proteomes" id="UP000015106">
    <property type="component" value="Chromosome 6"/>
</dbReference>
<reference evidence="2" key="2">
    <citation type="submission" date="2018-03" db="EMBL/GenBank/DDBJ databases">
        <title>The Triticum urartu genome reveals the dynamic nature of wheat genome evolution.</title>
        <authorList>
            <person name="Ling H."/>
            <person name="Ma B."/>
            <person name="Shi X."/>
            <person name="Liu H."/>
            <person name="Dong L."/>
            <person name="Sun H."/>
            <person name="Cao Y."/>
            <person name="Gao Q."/>
            <person name="Zheng S."/>
            <person name="Li Y."/>
            <person name="Yu Y."/>
            <person name="Du H."/>
            <person name="Qi M."/>
            <person name="Li Y."/>
            <person name="Yu H."/>
            <person name="Cui Y."/>
            <person name="Wang N."/>
            <person name="Chen C."/>
            <person name="Wu H."/>
            <person name="Zhao Y."/>
            <person name="Zhang J."/>
            <person name="Li Y."/>
            <person name="Zhou W."/>
            <person name="Zhang B."/>
            <person name="Hu W."/>
            <person name="Eijk M."/>
            <person name="Tang J."/>
            <person name="Witsenboer H."/>
            <person name="Zhao S."/>
            <person name="Li Z."/>
            <person name="Zhang A."/>
            <person name="Wang D."/>
            <person name="Liang C."/>
        </authorList>
    </citation>
    <scope>NUCLEOTIDE SEQUENCE [LARGE SCALE GENOMIC DNA]</scope>
    <source>
        <strain evidence="2">cv. G1812</strain>
    </source>
</reference>
<evidence type="ECO:0000313" key="2">
    <source>
        <dbReference type="EnsemblPlants" id="TuG1812G0600001325.01.T01"/>
    </source>
</evidence>
<feature type="region of interest" description="Disordered" evidence="1">
    <location>
        <begin position="238"/>
        <end position="303"/>
    </location>
</feature>
<dbReference type="Gramene" id="TuG1812G0600001325.01.T01">
    <property type="protein sequence ID" value="TuG1812G0600001325.01.T01"/>
    <property type="gene ID" value="TuG1812G0600001325.01"/>
</dbReference>
<protein>
    <submittedName>
        <fullName evidence="2">Uncharacterized protein</fullName>
    </submittedName>
</protein>
<organism evidence="2 3">
    <name type="scientific">Triticum urartu</name>
    <name type="common">Red wild einkorn</name>
    <name type="synonym">Crithodium urartu</name>
    <dbReference type="NCBI Taxonomy" id="4572"/>
    <lineage>
        <taxon>Eukaryota</taxon>
        <taxon>Viridiplantae</taxon>
        <taxon>Streptophyta</taxon>
        <taxon>Embryophyta</taxon>
        <taxon>Tracheophyta</taxon>
        <taxon>Spermatophyta</taxon>
        <taxon>Magnoliopsida</taxon>
        <taxon>Liliopsida</taxon>
        <taxon>Poales</taxon>
        <taxon>Poaceae</taxon>
        <taxon>BOP clade</taxon>
        <taxon>Pooideae</taxon>
        <taxon>Triticodae</taxon>
        <taxon>Triticeae</taxon>
        <taxon>Triticinae</taxon>
        <taxon>Triticum</taxon>
    </lineage>
</organism>
<reference evidence="3" key="1">
    <citation type="journal article" date="2013" name="Nature">
        <title>Draft genome of the wheat A-genome progenitor Triticum urartu.</title>
        <authorList>
            <person name="Ling H.Q."/>
            <person name="Zhao S."/>
            <person name="Liu D."/>
            <person name="Wang J."/>
            <person name="Sun H."/>
            <person name="Zhang C."/>
            <person name="Fan H."/>
            <person name="Li D."/>
            <person name="Dong L."/>
            <person name="Tao Y."/>
            <person name="Gao C."/>
            <person name="Wu H."/>
            <person name="Li Y."/>
            <person name="Cui Y."/>
            <person name="Guo X."/>
            <person name="Zheng S."/>
            <person name="Wang B."/>
            <person name="Yu K."/>
            <person name="Liang Q."/>
            <person name="Yang W."/>
            <person name="Lou X."/>
            <person name="Chen J."/>
            <person name="Feng M."/>
            <person name="Jian J."/>
            <person name="Zhang X."/>
            <person name="Luo G."/>
            <person name="Jiang Y."/>
            <person name="Liu J."/>
            <person name="Wang Z."/>
            <person name="Sha Y."/>
            <person name="Zhang B."/>
            <person name="Wu H."/>
            <person name="Tang D."/>
            <person name="Shen Q."/>
            <person name="Xue P."/>
            <person name="Zou S."/>
            <person name="Wang X."/>
            <person name="Liu X."/>
            <person name="Wang F."/>
            <person name="Yang Y."/>
            <person name="An X."/>
            <person name="Dong Z."/>
            <person name="Zhang K."/>
            <person name="Zhang X."/>
            <person name="Luo M.C."/>
            <person name="Dvorak J."/>
            <person name="Tong Y."/>
            <person name="Wang J."/>
            <person name="Yang H."/>
            <person name="Li Z."/>
            <person name="Wang D."/>
            <person name="Zhang A."/>
            <person name="Wang J."/>
        </authorList>
    </citation>
    <scope>NUCLEOTIDE SEQUENCE</scope>
    <source>
        <strain evidence="3">cv. G1812</strain>
    </source>
</reference>
<dbReference type="EnsemblPlants" id="TuG1812G0600001325.01.T01">
    <property type="protein sequence ID" value="TuG1812G0600001325.01.T01"/>
    <property type="gene ID" value="TuG1812G0600001325.01"/>
</dbReference>
<dbReference type="AlphaFoldDB" id="A0A8R7QPL9"/>
<evidence type="ECO:0000313" key="3">
    <source>
        <dbReference type="Proteomes" id="UP000015106"/>
    </source>
</evidence>